<dbReference type="STRING" id="1122240.GCA_000620105_00298"/>
<dbReference type="GO" id="GO:0008556">
    <property type="term" value="F:P-type potassium transmembrane transporter activity"/>
    <property type="evidence" value="ECO:0007669"/>
    <property type="project" value="InterPro"/>
</dbReference>
<dbReference type="GO" id="GO:0005886">
    <property type="term" value="C:plasma membrane"/>
    <property type="evidence" value="ECO:0007669"/>
    <property type="project" value="InterPro"/>
</dbReference>
<dbReference type="NCBIfam" id="TIGR02115">
    <property type="entry name" value="potass_kdpF"/>
    <property type="match status" value="1"/>
</dbReference>
<dbReference type="EMBL" id="CP028519">
    <property type="protein sequence ID" value="AVY94566.1"/>
    <property type="molecule type" value="Genomic_DNA"/>
</dbReference>
<name>A0A2S0PB32_9NEIS</name>
<protein>
    <submittedName>
        <fullName evidence="1">K(+)-transporting ATPase subunit F</fullName>
    </submittedName>
</protein>
<dbReference type="AlphaFoldDB" id="A0A2S0PB32"/>
<dbReference type="KEGG" id="maer:DAI18_11330"/>
<dbReference type="RefSeq" id="WP_084299741.1">
    <property type="nucleotide sequence ID" value="NZ_CALFSO010000015.1"/>
</dbReference>
<reference evidence="1 2" key="1">
    <citation type="submission" date="2018-04" db="EMBL/GenBank/DDBJ databases">
        <title>Denitrifier Microvirgula.</title>
        <authorList>
            <person name="Anderson E."/>
            <person name="Jang J."/>
            <person name="Ishii S."/>
        </authorList>
    </citation>
    <scope>NUCLEOTIDE SEQUENCE [LARGE SCALE GENOMIC DNA]</scope>
    <source>
        <strain evidence="1 2">BE2.4</strain>
    </source>
</reference>
<gene>
    <name evidence="1" type="primary">kdpF</name>
    <name evidence="1" type="ORF">DAI18_11330</name>
</gene>
<evidence type="ECO:0000313" key="2">
    <source>
        <dbReference type="Proteomes" id="UP000244173"/>
    </source>
</evidence>
<proteinExistence type="predicted"/>
<dbReference type="InterPro" id="IPR011726">
    <property type="entry name" value="KdpF"/>
</dbReference>
<sequence length="30" mass="3257">MSMLYWMAGAVALGLAVYLVWALINAEEVA</sequence>
<dbReference type="Proteomes" id="UP000244173">
    <property type="component" value="Chromosome"/>
</dbReference>
<dbReference type="Pfam" id="PF09604">
    <property type="entry name" value="Potass_KdpF"/>
    <property type="match status" value="1"/>
</dbReference>
<accession>A0A2S0PB32</accession>
<evidence type="ECO:0000313" key="1">
    <source>
        <dbReference type="EMBL" id="AVY94566.1"/>
    </source>
</evidence>
<keyword evidence="2" id="KW-1185">Reference proteome</keyword>
<organism evidence="1 2">
    <name type="scientific">Microvirgula aerodenitrificans</name>
    <dbReference type="NCBI Taxonomy" id="57480"/>
    <lineage>
        <taxon>Bacteria</taxon>
        <taxon>Pseudomonadati</taxon>
        <taxon>Pseudomonadota</taxon>
        <taxon>Betaproteobacteria</taxon>
        <taxon>Neisseriales</taxon>
        <taxon>Aquaspirillaceae</taxon>
        <taxon>Microvirgula</taxon>
    </lineage>
</organism>